<dbReference type="RefSeq" id="XP_067817503.1">
    <property type="nucleotide sequence ID" value="XM_067960390.1"/>
</dbReference>
<reference evidence="1 2" key="1">
    <citation type="journal article" date="2021" name="Genome Biol.">
        <title>AFLAP: assembly-free linkage analysis pipeline using k-mers from genome sequencing data.</title>
        <authorList>
            <person name="Fletcher K."/>
            <person name="Zhang L."/>
            <person name="Gil J."/>
            <person name="Han R."/>
            <person name="Cavanaugh K."/>
            <person name="Michelmore R."/>
        </authorList>
    </citation>
    <scope>NUCLEOTIDE SEQUENCE [LARGE SCALE GENOMIC DNA]</scope>
    <source>
        <strain evidence="1 2">SF5</strain>
    </source>
</reference>
<keyword evidence="2" id="KW-1185">Reference proteome</keyword>
<comment type="caution">
    <text evidence="1">The sequence shown here is derived from an EMBL/GenBank/DDBJ whole genome shotgun (WGS) entry which is preliminary data.</text>
</comment>
<dbReference type="EMBL" id="SHOA02000013">
    <property type="protein sequence ID" value="TDH68004.1"/>
    <property type="molecule type" value="Genomic_DNA"/>
</dbReference>
<proteinExistence type="predicted"/>
<dbReference type="GeneID" id="94346061"/>
<protein>
    <submittedName>
        <fullName evidence="1">Uncharacterized protein</fullName>
    </submittedName>
</protein>
<dbReference type="AlphaFoldDB" id="A0A976FK60"/>
<dbReference type="PROSITE" id="PS51257">
    <property type="entry name" value="PROKAR_LIPOPROTEIN"/>
    <property type="match status" value="1"/>
</dbReference>
<dbReference type="Proteomes" id="UP000294530">
    <property type="component" value="Unassembled WGS sequence"/>
</dbReference>
<organism evidence="1 2">
    <name type="scientific">Bremia lactucae</name>
    <name type="common">Lettuce downy mildew</name>
    <dbReference type="NCBI Taxonomy" id="4779"/>
    <lineage>
        <taxon>Eukaryota</taxon>
        <taxon>Sar</taxon>
        <taxon>Stramenopiles</taxon>
        <taxon>Oomycota</taxon>
        <taxon>Peronosporomycetes</taxon>
        <taxon>Peronosporales</taxon>
        <taxon>Peronosporaceae</taxon>
        <taxon>Bremia</taxon>
    </lineage>
</organism>
<gene>
    <name evidence="1" type="ORF">CCR75_002292</name>
</gene>
<sequence>MEARQSVQDAVVERILASSAIVAGCEAITTIRATINTRGPLRSKSQLQVNASAKVSEMFRPRSHHLRTPASTKKFTCVSNIFKDPKGGRYSGADIAIGGIYDTNIRMCGNLQLRSIRNPNAGTMPSILSVNETMRKTHLDKPPDGGPDGVHLLISAASGTQGLRGVAAEVLRHARYSWQGRNF</sequence>
<evidence type="ECO:0000313" key="1">
    <source>
        <dbReference type="EMBL" id="TDH68004.1"/>
    </source>
</evidence>
<evidence type="ECO:0000313" key="2">
    <source>
        <dbReference type="Proteomes" id="UP000294530"/>
    </source>
</evidence>
<accession>A0A976FK60</accession>
<name>A0A976FK60_BRELC</name>
<dbReference type="KEGG" id="blac:94346061"/>